<name>A0A239TXW4_9STAP</name>
<evidence type="ECO:0000313" key="2">
    <source>
        <dbReference type="Proteomes" id="UP000321736"/>
    </source>
</evidence>
<dbReference type="Proteomes" id="UP000321736">
    <property type="component" value="Unassembled WGS sequence"/>
</dbReference>
<gene>
    <name evidence="1" type="ORF">SPI02_12550</name>
</gene>
<keyword evidence="2" id="KW-1185">Reference proteome</keyword>
<dbReference type="AlphaFoldDB" id="A0A239TXW4"/>
<organism evidence="1 2">
    <name type="scientific">Staphylococcus piscifermentans</name>
    <dbReference type="NCBI Taxonomy" id="70258"/>
    <lineage>
        <taxon>Bacteria</taxon>
        <taxon>Bacillati</taxon>
        <taxon>Bacillota</taxon>
        <taxon>Bacilli</taxon>
        <taxon>Bacillales</taxon>
        <taxon>Staphylococcaceae</taxon>
        <taxon>Staphylococcus</taxon>
    </lineage>
</organism>
<evidence type="ECO:0000313" key="1">
    <source>
        <dbReference type="EMBL" id="GEP84670.1"/>
    </source>
</evidence>
<comment type="caution">
    <text evidence="1">The sequence shown here is derived from an EMBL/GenBank/DDBJ whole genome shotgun (WGS) entry which is preliminary data.</text>
</comment>
<sequence length="159" mass="18622">MRNKLVAMTVFIVISVVTLLISGYINNTKSVDLSELKIDNLKVNEKFNEKGFKVNHEIQVDRYKFYYNEKHPDFMVKVDKKSQRIKGIMLIKDNKIGTNQNFTVGDSIDDVIQALGSGYQLSKGKNDYKTLTYSDKDNHLNLKVLYQNDEIRRIEFYKW</sequence>
<dbReference type="RefSeq" id="WP_095104427.1">
    <property type="nucleotide sequence ID" value="NZ_BKAR01000013.1"/>
</dbReference>
<dbReference type="OrthoDB" id="2399553at2"/>
<dbReference type="EMBL" id="BKAR01000013">
    <property type="protein sequence ID" value="GEP84670.1"/>
    <property type="molecule type" value="Genomic_DNA"/>
</dbReference>
<protein>
    <submittedName>
        <fullName evidence="1">Membrane protein</fullName>
    </submittedName>
</protein>
<reference evidence="1 2" key="1">
    <citation type="submission" date="2019-07" db="EMBL/GenBank/DDBJ databases">
        <title>Whole genome shotgun sequence of Staphylococcus piscifermentans NBRC 109625.</title>
        <authorList>
            <person name="Hosoyama A."/>
            <person name="Uohara A."/>
            <person name="Ohji S."/>
            <person name="Ichikawa N."/>
        </authorList>
    </citation>
    <scope>NUCLEOTIDE SEQUENCE [LARGE SCALE GENOMIC DNA]</scope>
    <source>
        <strain evidence="1 2">NBRC 109625</strain>
    </source>
</reference>
<proteinExistence type="predicted"/>
<accession>A0A239TXW4</accession>